<sequence length="195" mass="22839">MKNFIIIAILAAAFTACTTKIPGEKGCVILQRSDGTYDLKTPKGEKIKLQADSLKWFYDCFYRIYLPDSTQRAYVPKYNFLTDAYDKIYFGGQQFLVHTDDAVGVVQPWDQIPPSSATDSIYIFYVQHLEEYLYVVQHREYVWFLDKVVKYNSTWPLHTIFTADYWRSTTFSDEQLAEILKSAKRNEYEVGWIID</sequence>
<evidence type="ECO:0000313" key="1">
    <source>
        <dbReference type="EMBL" id="HIZ85422.1"/>
    </source>
</evidence>
<reference evidence="1" key="2">
    <citation type="submission" date="2021-04" db="EMBL/GenBank/DDBJ databases">
        <authorList>
            <person name="Gilroy R."/>
        </authorList>
    </citation>
    <scope>NUCLEOTIDE SEQUENCE</scope>
    <source>
        <strain evidence="1">Gambia16-554</strain>
    </source>
</reference>
<organism evidence="1 2">
    <name type="scientific">Candidatus Coprenecus stercoravium</name>
    <dbReference type="NCBI Taxonomy" id="2840735"/>
    <lineage>
        <taxon>Bacteria</taxon>
        <taxon>Pseudomonadati</taxon>
        <taxon>Bacteroidota</taxon>
        <taxon>Bacteroidia</taxon>
        <taxon>Bacteroidales</taxon>
        <taxon>Rikenellaceae</taxon>
        <taxon>Rikenellaceae incertae sedis</taxon>
        <taxon>Candidatus Coprenecus</taxon>
    </lineage>
</organism>
<evidence type="ECO:0008006" key="3">
    <source>
        <dbReference type="Google" id="ProtNLM"/>
    </source>
</evidence>
<name>A0A9D2GNP2_9BACT</name>
<proteinExistence type="predicted"/>
<dbReference type="Proteomes" id="UP000824115">
    <property type="component" value="Unassembled WGS sequence"/>
</dbReference>
<dbReference type="AlphaFoldDB" id="A0A9D2GNP2"/>
<dbReference type="EMBL" id="DXAW01000056">
    <property type="protein sequence ID" value="HIZ85422.1"/>
    <property type="molecule type" value="Genomic_DNA"/>
</dbReference>
<protein>
    <recommendedName>
        <fullName evidence="3">Lipoprotein</fullName>
    </recommendedName>
</protein>
<gene>
    <name evidence="1" type="ORF">IAC04_02915</name>
</gene>
<dbReference type="PROSITE" id="PS51257">
    <property type="entry name" value="PROKAR_LIPOPROTEIN"/>
    <property type="match status" value="1"/>
</dbReference>
<evidence type="ECO:0000313" key="2">
    <source>
        <dbReference type="Proteomes" id="UP000824115"/>
    </source>
</evidence>
<reference evidence="1" key="1">
    <citation type="journal article" date="2021" name="PeerJ">
        <title>Extensive microbial diversity within the chicken gut microbiome revealed by metagenomics and culture.</title>
        <authorList>
            <person name="Gilroy R."/>
            <person name="Ravi A."/>
            <person name="Getino M."/>
            <person name="Pursley I."/>
            <person name="Horton D.L."/>
            <person name="Alikhan N.F."/>
            <person name="Baker D."/>
            <person name="Gharbi K."/>
            <person name="Hall N."/>
            <person name="Watson M."/>
            <person name="Adriaenssens E.M."/>
            <person name="Foster-Nyarko E."/>
            <person name="Jarju S."/>
            <person name="Secka A."/>
            <person name="Antonio M."/>
            <person name="Oren A."/>
            <person name="Chaudhuri R.R."/>
            <person name="La Ragione R."/>
            <person name="Hildebrand F."/>
            <person name="Pallen M.J."/>
        </authorList>
    </citation>
    <scope>NUCLEOTIDE SEQUENCE</scope>
    <source>
        <strain evidence="1">Gambia16-554</strain>
    </source>
</reference>
<comment type="caution">
    <text evidence="1">The sequence shown here is derived from an EMBL/GenBank/DDBJ whole genome shotgun (WGS) entry which is preliminary data.</text>
</comment>
<accession>A0A9D2GNP2</accession>